<dbReference type="GO" id="GO:0006334">
    <property type="term" value="P:nucleosome assembly"/>
    <property type="evidence" value="ECO:0007669"/>
    <property type="project" value="InterPro"/>
</dbReference>
<keyword evidence="4" id="KW-0158">Chromosome</keyword>
<feature type="domain" description="H15" evidence="16">
    <location>
        <begin position="333"/>
        <end position="401"/>
    </location>
</feature>
<accession>A0AAV5FPP3</accession>
<evidence type="ECO:0008006" key="19">
    <source>
        <dbReference type="Google" id="ProtNLM"/>
    </source>
</evidence>
<dbReference type="InterPro" id="IPR036388">
    <property type="entry name" value="WH-like_DNA-bd_sf"/>
</dbReference>
<evidence type="ECO:0000256" key="1">
    <source>
        <dbReference type="ARBA" id="ARBA00004574"/>
    </source>
</evidence>
<dbReference type="GO" id="GO:0003691">
    <property type="term" value="F:double-stranded telomeric DNA binding"/>
    <property type="evidence" value="ECO:0007669"/>
    <property type="project" value="InterPro"/>
</dbReference>
<proteinExistence type="predicted"/>
<organism evidence="17 18">
    <name type="scientific">Eleusine coracana subsp. coracana</name>
    <dbReference type="NCBI Taxonomy" id="191504"/>
    <lineage>
        <taxon>Eukaryota</taxon>
        <taxon>Viridiplantae</taxon>
        <taxon>Streptophyta</taxon>
        <taxon>Embryophyta</taxon>
        <taxon>Tracheophyta</taxon>
        <taxon>Spermatophyta</taxon>
        <taxon>Magnoliopsida</taxon>
        <taxon>Liliopsida</taxon>
        <taxon>Poales</taxon>
        <taxon>Poaceae</taxon>
        <taxon>PACMAD clade</taxon>
        <taxon>Chloridoideae</taxon>
        <taxon>Cynodonteae</taxon>
        <taxon>Eleusininae</taxon>
        <taxon>Eleusine</taxon>
    </lineage>
</organism>
<gene>
    <name evidence="17" type="primary">gb25725</name>
    <name evidence="17" type="ORF">PR202_gb25725</name>
</gene>
<feature type="domain" description="HTH myb-type" evidence="15">
    <location>
        <begin position="211"/>
        <end position="244"/>
    </location>
</feature>
<dbReference type="InterPro" id="IPR044597">
    <property type="entry name" value="SMH1-6"/>
</dbReference>
<keyword evidence="18" id="KW-1185">Reference proteome</keyword>
<dbReference type="InterPro" id="IPR017930">
    <property type="entry name" value="Myb_dom"/>
</dbReference>
<evidence type="ECO:0000259" key="15">
    <source>
        <dbReference type="PROSITE" id="PS51294"/>
    </source>
</evidence>
<keyword evidence="6" id="KW-0805">Transcription regulation</keyword>
<dbReference type="InterPro" id="IPR005818">
    <property type="entry name" value="Histone_H1/H5_H15"/>
</dbReference>
<evidence type="ECO:0000313" key="18">
    <source>
        <dbReference type="Proteomes" id="UP001054889"/>
    </source>
</evidence>
<dbReference type="SUPFAM" id="SSF46689">
    <property type="entry name" value="Homeodomain-like"/>
    <property type="match status" value="1"/>
</dbReference>
<dbReference type="Gene3D" id="1.10.10.10">
    <property type="entry name" value="Winged helix-like DNA-binding domain superfamily/Winged helix DNA-binding domain"/>
    <property type="match status" value="1"/>
</dbReference>
<dbReference type="GO" id="GO:0000781">
    <property type="term" value="C:chromosome, telomeric region"/>
    <property type="evidence" value="ECO:0007669"/>
    <property type="project" value="UniProtKB-SubCell"/>
</dbReference>
<dbReference type="SMART" id="SM00526">
    <property type="entry name" value="H15"/>
    <property type="match status" value="1"/>
</dbReference>
<keyword evidence="8" id="KW-0238">DNA-binding</keyword>
<dbReference type="PROSITE" id="PS51504">
    <property type="entry name" value="H15"/>
    <property type="match status" value="1"/>
</dbReference>
<dbReference type="Gene3D" id="1.10.246.220">
    <property type="match status" value="1"/>
</dbReference>
<comment type="subcellular location">
    <subcellularLocation>
        <location evidence="1">Chromosome</location>
        <location evidence="1">Telomere</location>
    </subcellularLocation>
    <subcellularLocation>
        <location evidence="2">Nucleus</location>
        <location evidence="2">Nucleolus</location>
    </subcellularLocation>
</comment>
<dbReference type="SMART" id="SM00717">
    <property type="entry name" value="SANT"/>
    <property type="match status" value="1"/>
</dbReference>
<reference evidence="17" key="1">
    <citation type="journal article" date="2018" name="DNA Res.">
        <title>Multiple hybrid de novo genome assembly of finger millet, an orphan allotetraploid crop.</title>
        <authorList>
            <person name="Hatakeyama M."/>
            <person name="Aluri S."/>
            <person name="Balachadran M.T."/>
            <person name="Sivarajan S.R."/>
            <person name="Patrignani A."/>
            <person name="Gruter S."/>
            <person name="Poveda L."/>
            <person name="Shimizu-Inatsugi R."/>
            <person name="Baeten J."/>
            <person name="Francoijs K.J."/>
            <person name="Nataraja K.N."/>
            <person name="Reddy Y.A.N."/>
            <person name="Phadnis S."/>
            <person name="Ravikumar R.L."/>
            <person name="Schlapbach R."/>
            <person name="Sreeman S.M."/>
            <person name="Shimizu K.K."/>
        </authorList>
    </citation>
    <scope>NUCLEOTIDE SEQUENCE</scope>
</reference>
<evidence type="ECO:0000256" key="8">
    <source>
        <dbReference type="ARBA" id="ARBA00023125"/>
    </source>
</evidence>
<dbReference type="PROSITE" id="PS51294">
    <property type="entry name" value="HTH_MYB"/>
    <property type="match status" value="1"/>
</dbReference>
<evidence type="ECO:0000256" key="11">
    <source>
        <dbReference type="ARBA" id="ARBA00058078"/>
    </source>
</evidence>
<dbReference type="EMBL" id="BQKI01000091">
    <property type="protein sequence ID" value="GJN36828.1"/>
    <property type="molecule type" value="Genomic_DNA"/>
</dbReference>
<evidence type="ECO:0000256" key="9">
    <source>
        <dbReference type="ARBA" id="ARBA00023163"/>
    </source>
</evidence>
<comment type="subunit">
    <text evidence="3">Forms a homodimer and heterodimers.</text>
</comment>
<evidence type="ECO:0000256" key="6">
    <source>
        <dbReference type="ARBA" id="ARBA00023015"/>
    </source>
</evidence>
<evidence type="ECO:0000259" key="14">
    <source>
        <dbReference type="PROSITE" id="PS50090"/>
    </source>
</evidence>
<dbReference type="PANTHER" id="PTHR46267:SF8">
    <property type="entry name" value="TELOMERE REPEAT-BINDING FACTOR 1"/>
    <property type="match status" value="1"/>
</dbReference>
<dbReference type="Pfam" id="PF00249">
    <property type="entry name" value="Myb_DNA-binding"/>
    <property type="match status" value="1"/>
</dbReference>
<dbReference type="Pfam" id="PF00538">
    <property type="entry name" value="Linker_histone"/>
    <property type="match status" value="1"/>
</dbReference>
<dbReference type="PROSITE" id="PS50090">
    <property type="entry name" value="MYB_LIKE"/>
    <property type="match status" value="1"/>
</dbReference>
<evidence type="ECO:0000256" key="13">
    <source>
        <dbReference type="SAM" id="MobiDB-lite"/>
    </source>
</evidence>
<feature type="compositionally biased region" description="Polar residues" evidence="13">
    <location>
        <begin position="290"/>
        <end position="305"/>
    </location>
</feature>
<dbReference type="InterPro" id="IPR009057">
    <property type="entry name" value="Homeodomain-like_sf"/>
</dbReference>
<comment type="caution">
    <text evidence="17">The sequence shown here is derived from an EMBL/GenBank/DDBJ whole genome shotgun (WGS) entry which is preliminary data.</text>
</comment>
<feature type="coiled-coil region" evidence="12">
    <location>
        <begin position="455"/>
        <end position="489"/>
    </location>
</feature>
<dbReference type="FunFam" id="1.10.10.10:FF:000498">
    <property type="entry name" value="Telomere repeat-binding factor 1"/>
    <property type="match status" value="1"/>
</dbReference>
<evidence type="ECO:0000256" key="10">
    <source>
        <dbReference type="ARBA" id="ARBA00023242"/>
    </source>
</evidence>
<dbReference type="InterPro" id="IPR036390">
    <property type="entry name" value="WH_DNA-bd_sf"/>
</dbReference>
<keyword evidence="5" id="KW-0779">Telomere</keyword>
<sequence>MPVPRNDGPFSLVRWSPSPVLNVNIFDAVVIYCNCNPLAILIVDFRVFAFFNLVAIALDRTAAIIDLKLVNVICDLKLGSKHFINFNLCNWVLFVLSNFKSCLKQLDQLSQCLKSLSDFCSMVGKGGVGVDENSKVEGVGAVGTAITSWTSTPACLAASFSAAAKNFLNCGVILSAPDLVAMKRQQKPWEGISGKLKGVHIVFGPRSLGLSMGVPKQRWTSEEEAALRAGVARHGVGNWRTILKDPEFSSTLCYRSNVDLKDKWRNMNVIVTASSSREKGRTGMKKTRPTPKSNDQAMTVSTATSDADEEIVDVKPIAAVSTEAWNNSNPKKSNSRIDNVILEAIKNLKEPTGSHRTTIASYIEEQYWPPSDFDHLLSAKLKELTTSGKLIKVNRKYRIAPSSPYSEGRSPKMLLLEDVQREPFKGGSDDSKTLTRAQVDADLARMATMTAEEAAAAAARAIAEAEAIMAEAEAAAREAEVAEADAQAAQAFAEAAFVTLKNRNAAKLMSQA</sequence>
<evidence type="ECO:0000256" key="4">
    <source>
        <dbReference type="ARBA" id="ARBA00022454"/>
    </source>
</evidence>
<feature type="domain" description="Myb-like" evidence="14">
    <location>
        <begin position="211"/>
        <end position="268"/>
    </location>
</feature>
<evidence type="ECO:0000256" key="5">
    <source>
        <dbReference type="ARBA" id="ARBA00022895"/>
    </source>
</evidence>
<dbReference type="CDD" id="cd11660">
    <property type="entry name" value="SANT_TRF"/>
    <property type="match status" value="1"/>
</dbReference>
<dbReference type="Proteomes" id="UP001054889">
    <property type="component" value="Unassembled WGS sequence"/>
</dbReference>
<keyword evidence="10" id="KW-0539">Nucleus</keyword>
<protein>
    <recommendedName>
        <fullName evidence="19">MYB transcription factor</fullName>
    </recommendedName>
</protein>
<dbReference type="FunFam" id="1.10.10.60:FF:000168">
    <property type="entry name" value="Telomere repeat-binding factor 1"/>
    <property type="match status" value="1"/>
</dbReference>
<comment type="function">
    <text evidence="11">Binds preferentially double-stranded telomeric repeats, but may also bind to the single telomeric strand.</text>
</comment>
<name>A0AAV5FPP3_ELECO</name>
<keyword evidence="9" id="KW-0804">Transcription</keyword>
<dbReference type="PANTHER" id="PTHR46267">
    <property type="entry name" value="SINGLE MYB HISTONE 4"/>
    <property type="match status" value="1"/>
</dbReference>
<dbReference type="InterPro" id="IPR001005">
    <property type="entry name" value="SANT/Myb"/>
</dbReference>
<keyword evidence="7 12" id="KW-0175">Coiled coil</keyword>
<evidence type="ECO:0000256" key="3">
    <source>
        <dbReference type="ARBA" id="ARBA00011414"/>
    </source>
</evidence>
<evidence type="ECO:0000256" key="7">
    <source>
        <dbReference type="ARBA" id="ARBA00023054"/>
    </source>
</evidence>
<evidence type="ECO:0000313" key="17">
    <source>
        <dbReference type="EMBL" id="GJN36828.1"/>
    </source>
</evidence>
<dbReference type="GO" id="GO:0005730">
    <property type="term" value="C:nucleolus"/>
    <property type="evidence" value="ECO:0007669"/>
    <property type="project" value="UniProtKB-SubCell"/>
</dbReference>
<dbReference type="FunFam" id="1.10.246.220:FF:000002">
    <property type="entry name" value="Telomere repeat-binding factor 1"/>
    <property type="match status" value="1"/>
</dbReference>
<evidence type="ECO:0000256" key="12">
    <source>
        <dbReference type="SAM" id="Coils"/>
    </source>
</evidence>
<evidence type="ECO:0000259" key="16">
    <source>
        <dbReference type="PROSITE" id="PS51504"/>
    </source>
</evidence>
<evidence type="ECO:0000256" key="2">
    <source>
        <dbReference type="ARBA" id="ARBA00004604"/>
    </source>
</evidence>
<dbReference type="AlphaFoldDB" id="A0AAV5FPP3"/>
<dbReference type="GO" id="GO:0000786">
    <property type="term" value="C:nucleosome"/>
    <property type="evidence" value="ECO:0007669"/>
    <property type="project" value="InterPro"/>
</dbReference>
<dbReference type="SUPFAM" id="SSF46785">
    <property type="entry name" value="Winged helix' DNA-binding domain"/>
    <property type="match status" value="1"/>
</dbReference>
<reference evidence="17" key="2">
    <citation type="submission" date="2021-12" db="EMBL/GenBank/DDBJ databases">
        <title>Resequencing data analysis of finger millet.</title>
        <authorList>
            <person name="Hatakeyama M."/>
            <person name="Aluri S."/>
            <person name="Balachadran M.T."/>
            <person name="Sivarajan S.R."/>
            <person name="Poveda L."/>
            <person name="Shimizu-Inatsugi R."/>
            <person name="Schlapbach R."/>
            <person name="Sreeman S.M."/>
            <person name="Shimizu K.K."/>
        </authorList>
    </citation>
    <scope>NUCLEOTIDE SEQUENCE</scope>
</reference>
<feature type="region of interest" description="Disordered" evidence="13">
    <location>
        <begin position="275"/>
        <end position="306"/>
    </location>
</feature>